<dbReference type="PANTHER" id="PTHR43991">
    <property type="entry name" value="WD REPEAT PROTEIN (AFU_ORTHOLOGUE AFUA_8G05640)-RELATED"/>
    <property type="match status" value="1"/>
</dbReference>
<dbReference type="EMBL" id="JANBOJ010000224">
    <property type="protein sequence ID" value="KAJ1720797.1"/>
    <property type="molecule type" value="Genomic_DNA"/>
</dbReference>
<dbReference type="PROSITE" id="PS50294">
    <property type="entry name" value="WD_REPEATS_REGION"/>
    <property type="match status" value="1"/>
</dbReference>
<dbReference type="Gene3D" id="2.130.10.10">
    <property type="entry name" value="YVTN repeat-like/Quinoprotein amine dehydrogenase"/>
    <property type="match status" value="1"/>
</dbReference>
<dbReference type="AlphaFoldDB" id="A0A9W7XYP1"/>
<dbReference type="InterPro" id="IPR036322">
    <property type="entry name" value="WD40_repeat_dom_sf"/>
</dbReference>
<evidence type="ECO:0008006" key="5">
    <source>
        <dbReference type="Google" id="ProtNLM"/>
    </source>
</evidence>
<sequence>MSTPGVAEHPQGGNTTPRPLPDERDNRTDGDSTADIVHQLQQLVIDTSGQQDQTADTDHSLDFLTSAAHAFERAAVLTHVTAADLRRGYDMQGYQWKGIEDHKRHYMGYRRSVYPQFQGIVHNTYEVQKQALEPELVSDMYSFRYSALGDGYKSQINHFQLRDLVWATSSYDVFFWHTEGVHKWNPWMRTRECIVPRRRFPQGYRLSAMCAGNGMVFTGDYRGRYCVAPLWNESETWRPVAMGKLDVDIINHIALGHSSGGAHSILVAHNNGSLHTVDVATLSIRQSRSFDWAVNSCAQTDDGRLQCAVGDNTSGVLIDARAPAESPPAAYLGGHYDYSFACAFSPDARLVATGSQDMAARVFDVRWPAKPLAMFCGHIGAMRSVSFSPCGRFLAAAEPADYVHIYDTHGFARVQDIELMGEVAGATFSPDSGCLFVGVADALHGGGLLEFTVNDRH</sequence>
<keyword evidence="1" id="KW-0853">WD repeat</keyword>
<protein>
    <recommendedName>
        <fullName evidence="5">WD40 repeat-like protein</fullName>
    </recommendedName>
</protein>
<feature type="repeat" description="WD" evidence="1">
    <location>
        <begin position="332"/>
        <end position="366"/>
    </location>
</feature>
<dbReference type="InterPro" id="IPR015943">
    <property type="entry name" value="WD40/YVTN_repeat-like_dom_sf"/>
</dbReference>
<dbReference type="PROSITE" id="PS50082">
    <property type="entry name" value="WD_REPEATS_2"/>
    <property type="match status" value="1"/>
</dbReference>
<reference evidence="3" key="1">
    <citation type="submission" date="2022-07" db="EMBL/GenBank/DDBJ databases">
        <title>Phylogenomic reconstructions and comparative analyses of Kickxellomycotina fungi.</title>
        <authorList>
            <person name="Reynolds N.K."/>
            <person name="Stajich J.E."/>
            <person name="Barry K."/>
            <person name="Grigoriev I.V."/>
            <person name="Crous P."/>
            <person name="Smith M.E."/>
        </authorList>
    </citation>
    <scope>NUCLEOTIDE SEQUENCE</scope>
    <source>
        <strain evidence="3">NBRC 32514</strain>
    </source>
</reference>
<dbReference type="PANTHER" id="PTHR43991:SF12">
    <property type="entry name" value="WD REPEAT PROTEIN (AFU_ORTHOLOGUE AFUA_8G05640)"/>
    <property type="match status" value="1"/>
</dbReference>
<dbReference type="SUPFAM" id="SSF50978">
    <property type="entry name" value="WD40 repeat-like"/>
    <property type="match status" value="1"/>
</dbReference>
<proteinExistence type="predicted"/>
<feature type="compositionally biased region" description="Basic and acidic residues" evidence="2">
    <location>
        <begin position="20"/>
        <end position="30"/>
    </location>
</feature>
<dbReference type="Proteomes" id="UP001149813">
    <property type="component" value="Unassembled WGS sequence"/>
</dbReference>
<dbReference type="OrthoDB" id="20669at2759"/>
<organism evidence="3 4">
    <name type="scientific">Coemansia erecta</name>
    <dbReference type="NCBI Taxonomy" id="147472"/>
    <lineage>
        <taxon>Eukaryota</taxon>
        <taxon>Fungi</taxon>
        <taxon>Fungi incertae sedis</taxon>
        <taxon>Zoopagomycota</taxon>
        <taxon>Kickxellomycotina</taxon>
        <taxon>Kickxellomycetes</taxon>
        <taxon>Kickxellales</taxon>
        <taxon>Kickxellaceae</taxon>
        <taxon>Coemansia</taxon>
    </lineage>
</organism>
<accession>A0A9W7XYP1</accession>
<evidence type="ECO:0000256" key="2">
    <source>
        <dbReference type="SAM" id="MobiDB-lite"/>
    </source>
</evidence>
<name>A0A9W7XYP1_9FUNG</name>
<comment type="caution">
    <text evidence="3">The sequence shown here is derived from an EMBL/GenBank/DDBJ whole genome shotgun (WGS) entry which is preliminary data.</text>
</comment>
<evidence type="ECO:0000313" key="4">
    <source>
        <dbReference type="Proteomes" id="UP001149813"/>
    </source>
</evidence>
<evidence type="ECO:0000313" key="3">
    <source>
        <dbReference type="EMBL" id="KAJ1720797.1"/>
    </source>
</evidence>
<dbReference type="InterPro" id="IPR001680">
    <property type="entry name" value="WD40_rpt"/>
</dbReference>
<evidence type="ECO:0000256" key="1">
    <source>
        <dbReference type="PROSITE-ProRule" id="PRU00221"/>
    </source>
</evidence>
<feature type="region of interest" description="Disordered" evidence="2">
    <location>
        <begin position="1"/>
        <end position="31"/>
    </location>
</feature>
<keyword evidence="4" id="KW-1185">Reference proteome</keyword>
<dbReference type="SMART" id="SM00320">
    <property type="entry name" value="WD40"/>
    <property type="match status" value="2"/>
</dbReference>
<gene>
    <name evidence="3" type="ORF">LPJ53_004607</name>
</gene>
<dbReference type="Pfam" id="PF00400">
    <property type="entry name" value="WD40"/>
    <property type="match status" value="2"/>
</dbReference>